<accession>A0ABZ0AZI2</accession>
<dbReference type="SUPFAM" id="SSF58104">
    <property type="entry name" value="Methyl-accepting chemotaxis protein (MCP) signaling domain"/>
    <property type="match status" value="1"/>
</dbReference>
<keyword evidence="8" id="KW-1185">Reference proteome</keyword>
<dbReference type="SMART" id="SM00283">
    <property type="entry name" value="MA"/>
    <property type="match status" value="1"/>
</dbReference>
<dbReference type="InterPro" id="IPR004089">
    <property type="entry name" value="MCPsignal_dom"/>
</dbReference>
<keyword evidence="4" id="KW-0812">Transmembrane</keyword>
<feature type="transmembrane region" description="Helical" evidence="4">
    <location>
        <begin position="38"/>
        <end position="54"/>
    </location>
</feature>
<dbReference type="PANTHER" id="PTHR43531">
    <property type="entry name" value="PROTEIN ICFG"/>
    <property type="match status" value="1"/>
</dbReference>
<feature type="domain" description="Methyl-accepting transducer" evidence="5">
    <location>
        <begin position="409"/>
        <end position="638"/>
    </location>
</feature>
<organism evidence="7 8">
    <name type="scientific">Rhodoferax mekongensis</name>
    <dbReference type="NCBI Taxonomy" id="3068341"/>
    <lineage>
        <taxon>Bacteria</taxon>
        <taxon>Pseudomonadati</taxon>
        <taxon>Pseudomonadota</taxon>
        <taxon>Betaproteobacteria</taxon>
        <taxon>Burkholderiales</taxon>
        <taxon>Comamonadaceae</taxon>
        <taxon>Rhodoferax</taxon>
    </lineage>
</organism>
<gene>
    <name evidence="7" type="ORF">RAN89_01220</name>
</gene>
<evidence type="ECO:0000313" key="7">
    <source>
        <dbReference type="EMBL" id="WNO05070.1"/>
    </source>
</evidence>
<name>A0ABZ0AZI2_9BURK</name>
<evidence type="ECO:0000259" key="5">
    <source>
        <dbReference type="PROSITE" id="PS50111"/>
    </source>
</evidence>
<evidence type="ECO:0000256" key="2">
    <source>
        <dbReference type="ARBA" id="ARBA00029447"/>
    </source>
</evidence>
<dbReference type="Proteomes" id="UP001302257">
    <property type="component" value="Chromosome"/>
</dbReference>
<dbReference type="PROSITE" id="PS50111">
    <property type="entry name" value="CHEMOTAXIS_TRANSDUC_2"/>
    <property type="match status" value="1"/>
</dbReference>
<feature type="transmembrane region" description="Helical" evidence="4">
    <location>
        <begin position="335"/>
        <end position="354"/>
    </location>
</feature>
<evidence type="ECO:0000259" key="6">
    <source>
        <dbReference type="PROSITE" id="PS50885"/>
    </source>
</evidence>
<dbReference type="Pfam" id="PF00015">
    <property type="entry name" value="MCPsignal"/>
    <property type="match status" value="1"/>
</dbReference>
<evidence type="ECO:0000313" key="8">
    <source>
        <dbReference type="Proteomes" id="UP001302257"/>
    </source>
</evidence>
<dbReference type="Gene3D" id="1.20.120.640">
    <property type="entry name" value="Anticodon-binding domain of a subclass of class I aminoacyl-tRNA synthetases"/>
    <property type="match status" value="1"/>
</dbReference>
<dbReference type="EMBL" id="CP132507">
    <property type="protein sequence ID" value="WNO05070.1"/>
    <property type="molecule type" value="Genomic_DNA"/>
</dbReference>
<dbReference type="InterPro" id="IPR051310">
    <property type="entry name" value="MCP_chemotaxis"/>
</dbReference>
<dbReference type="InterPro" id="IPR003660">
    <property type="entry name" value="HAMP_dom"/>
</dbReference>
<evidence type="ECO:0000256" key="4">
    <source>
        <dbReference type="SAM" id="Phobius"/>
    </source>
</evidence>
<dbReference type="CDD" id="cd11386">
    <property type="entry name" value="MCP_signal"/>
    <property type="match status" value="1"/>
</dbReference>
<keyword evidence="3" id="KW-0807">Transducer</keyword>
<dbReference type="Gene3D" id="1.10.287.950">
    <property type="entry name" value="Methyl-accepting chemotaxis protein"/>
    <property type="match status" value="1"/>
</dbReference>
<comment type="similarity">
    <text evidence="2">Belongs to the methyl-accepting chemotaxis (MCP) protein family.</text>
</comment>
<reference evidence="7 8" key="1">
    <citation type="submission" date="2023-08" db="EMBL/GenBank/DDBJ databases">
        <title>Rhodoferax potami sp. nov. and Rhodoferax mekongensis sp. nov., isolated from the Mekong River in Thailand.</title>
        <authorList>
            <person name="Kitikhun S."/>
            <person name="Charoenyingcharoen P."/>
            <person name="Siriarchawattana P."/>
            <person name="Likhitrattanapisal S."/>
            <person name="Nilsakha T."/>
            <person name="Chanpet A."/>
            <person name="Rattanawaree P."/>
            <person name="Ingsriswang S."/>
        </authorList>
    </citation>
    <scope>NUCLEOTIDE SEQUENCE [LARGE SCALE GENOMIC DNA]</scope>
    <source>
        <strain evidence="7 8">TBRC 17307</strain>
    </source>
</reference>
<keyword evidence="4" id="KW-1133">Transmembrane helix</keyword>
<dbReference type="RefSeq" id="WP_313867877.1">
    <property type="nucleotide sequence ID" value="NZ_CP132507.1"/>
</dbReference>
<evidence type="ECO:0000256" key="1">
    <source>
        <dbReference type="ARBA" id="ARBA00022481"/>
    </source>
</evidence>
<feature type="domain" description="HAMP" evidence="6">
    <location>
        <begin position="352"/>
        <end position="404"/>
    </location>
</feature>
<dbReference type="PROSITE" id="PS50885">
    <property type="entry name" value="HAMP"/>
    <property type="match status" value="1"/>
</dbReference>
<dbReference type="PANTHER" id="PTHR43531:SF14">
    <property type="entry name" value="METHYL-ACCEPTING CHEMOTAXIS PROTEIN I-RELATED"/>
    <property type="match status" value="1"/>
</dbReference>
<evidence type="ECO:0000256" key="3">
    <source>
        <dbReference type="PROSITE-ProRule" id="PRU00284"/>
    </source>
</evidence>
<protein>
    <submittedName>
        <fullName evidence="7">Methyl-accepting chemotaxis protein</fullName>
    </submittedName>
</protein>
<keyword evidence="1" id="KW-0488">Methylation</keyword>
<proteinExistence type="inferred from homology"/>
<keyword evidence="4" id="KW-0472">Membrane</keyword>
<sequence length="654" mass="70557">MSKTTLAGDAGFGSFFRYHGWLSPGVRLFRKLNFPAKSAWIAVMFLIPIVLLIADTWNNTRAQVVTTEHELQGVAYVKPLHELIRQAQLRRLNAITKSPELSASQTAVTQAFAKLQAVDKALSKDLDTAEALGKVEKLHQALLANPNGKDEEETFEVHNDFIDALIKLGEHVADSSELALDPQLETYYLMVYSILYGPQQMENVSELSALGWAALKAGSKDDYVDSRINEDFGILRFVDNIVENAYIRSTGGTPEADAKFGMKANDDAYDAFQEATKKQVLGSSTAGDADAYLKMGLASLEAERQLNEKMLAQLELRLGERIADLRMSFWTRLDIAAFSVAIAFYMLLAFYKVMMGGLREVTGHLEQITKGNLVTAPTPWGKDEAAHLMITLRDMEASLRVIVRNTLDGAGNVNTASEEIASASQDLSRRTEASAAALEQTAATMTQISETVQRTSDTVSGAADIVRSNAQSAKRGGEVISQVVSTMQGINASSNKIADIISVIDGIAFQTNILALNAAVEAARAGEQGRGFAVVASEVRSLAGRSAEAAKEIKSLITASIEQVERGSLVVGEAGKTIEDIVTNAARIDSLMTEIANATKEQSLGVNQVGAAVHDLDQNTQQNAALVEETAAAATALSEQASRLAEEVSFFKLK</sequence>